<evidence type="ECO:0000259" key="2">
    <source>
        <dbReference type="Pfam" id="PF21473"/>
    </source>
</evidence>
<evidence type="ECO:0000313" key="4">
    <source>
        <dbReference type="WBParaSite" id="Hba_13480"/>
    </source>
</evidence>
<protein>
    <submittedName>
        <fullName evidence="4">OB domain-containing protein</fullName>
    </submittedName>
</protein>
<dbReference type="GO" id="GO:0003677">
    <property type="term" value="F:DNA binding"/>
    <property type="evidence" value="ECO:0007669"/>
    <property type="project" value="UniProtKB-KW"/>
</dbReference>
<dbReference type="GO" id="GO:0070876">
    <property type="term" value="C:SOSS complex"/>
    <property type="evidence" value="ECO:0007669"/>
    <property type="project" value="TreeGrafter"/>
</dbReference>
<dbReference type="InterPro" id="IPR012340">
    <property type="entry name" value="NA-bd_OB-fold"/>
</dbReference>
<dbReference type="GO" id="GO:0000724">
    <property type="term" value="P:double-strand break repair via homologous recombination"/>
    <property type="evidence" value="ECO:0007669"/>
    <property type="project" value="TreeGrafter"/>
</dbReference>
<organism evidence="3 4">
    <name type="scientific">Heterorhabditis bacteriophora</name>
    <name type="common">Entomopathogenic nematode worm</name>
    <dbReference type="NCBI Taxonomy" id="37862"/>
    <lineage>
        <taxon>Eukaryota</taxon>
        <taxon>Metazoa</taxon>
        <taxon>Ecdysozoa</taxon>
        <taxon>Nematoda</taxon>
        <taxon>Chromadorea</taxon>
        <taxon>Rhabditida</taxon>
        <taxon>Rhabditina</taxon>
        <taxon>Rhabditomorpha</taxon>
        <taxon>Strongyloidea</taxon>
        <taxon>Heterorhabditidae</taxon>
        <taxon>Heterorhabditis</taxon>
    </lineage>
</organism>
<dbReference type="WBParaSite" id="Hba_13480">
    <property type="protein sequence ID" value="Hba_13480"/>
    <property type="gene ID" value="Hba_13480"/>
</dbReference>
<reference evidence="4" key="1">
    <citation type="submission" date="2016-11" db="UniProtKB">
        <authorList>
            <consortium name="WormBaseParasite"/>
        </authorList>
    </citation>
    <scope>IDENTIFICATION</scope>
</reference>
<dbReference type="Gene3D" id="2.40.50.140">
    <property type="entry name" value="Nucleic acid-binding proteins"/>
    <property type="match status" value="1"/>
</dbReference>
<dbReference type="CDD" id="cd04491">
    <property type="entry name" value="SoSSB_OBF"/>
    <property type="match status" value="1"/>
</dbReference>
<keyword evidence="1" id="KW-0238">DNA-binding</keyword>
<name>A0A1I7X7M1_HETBA</name>
<dbReference type="SUPFAM" id="SSF50249">
    <property type="entry name" value="Nucleic acid-binding proteins"/>
    <property type="match status" value="1"/>
</dbReference>
<accession>A0A1I7X7M1</accession>
<dbReference type="InterPro" id="IPR051231">
    <property type="entry name" value="SOSS-B"/>
</dbReference>
<proteinExistence type="predicted"/>
<sequence length="177" mass="19538">MAVIHPVHGHGHPPPQQIDPYIKVAQLQPQMNGVNIYVIVLDAGQLRRTATGGAIQVMRVADPTGSVNMTIMNPEVADMFQAGDIVKIKNAFTNIHRGGLTLSCGRMGEFVKSGEFFMLYSEVPNLSEYNPEWAAIERARKPSPPEEGEVCLILFSSTLGTKRVMNKFSCNHYGFFC</sequence>
<dbReference type="InterPro" id="IPR048970">
    <property type="entry name" value="OB_Ssb-like"/>
</dbReference>
<dbReference type="Proteomes" id="UP000095283">
    <property type="component" value="Unplaced"/>
</dbReference>
<dbReference type="GO" id="GO:0005694">
    <property type="term" value="C:chromosome"/>
    <property type="evidence" value="ECO:0007669"/>
    <property type="project" value="UniProtKB-ARBA"/>
</dbReference>
<keyword evidence="3" id="KW-1185">Reference proteome</keyword>
<dbReference type="FunFam" id="2.40.50.140:FF:000072">
    <property type="entry name" value="SOSS complex subunit B2"/>
    <property type="match status" value="1"/>
</dbReference>
<feature type="domain" description="Single-stranded DNA binding protein Ssb-like OB fold" evidence="2">
    <location>
        <begin position="27"/>
        <end position="109"/>
    </location>
</feature>
<dbReference type="Pfam" id="PF21473">
    <property type="entry name" value="OB_Ssb-like"/>
    <property type="match status" value="1"/>
</dbReference>
<dbReference type="PANTHER" id="PTHR13356:SF0">
    <property type="entry name" value="SOSS COMPLEX SUBUNIT B HOMOLOG"/>
    <property type="match status" value="1"/>
</dbReference>
<dbReference type="GO" id="GO:0044818">
    <property type="term" value="P:mitotic G2/M transition checkpoint"/>
    <property type="evidence" value="ECO:0007669"/>
    <property type="project" value="TreeGrafter"/>
</dbReference>
<evidence type="ECO:0000313" key="3">
    <source>
        <dbReference type="Proteomes" id="UP000095283"/>
    </source>
</evidence>
<evidence type="ECO:0000256" key="1">
    <source>
        <dbReference type="ARBA" id="ARBA00023125"/>
    </source>
</evidence>
<dbReference type="GO" id="GO:0010212">
    <property type="term" value="P:response to ionizing radiation"/>
    <property type="evidence" value="ECO:0007669"/>
    <property type="project" value="TreeGrafter"/>
</dbReference>
<dbReference type="PANTHER" id="PTHR13356">
    <property type="entry name" value="OB FOLD NUCLEIC ACID BINDING PROTEIN-RELATED"/>
    <property type="match status" value="1"/>
</dbReference>
<dbReference type="AlphaFoldDB" id="A0A1I7X7M1"/>